<dbReference type="AlphaFoldDB" id="A0A1R3IAU0"/>
<evidence type="ECO:0000313" key="3">
    <source>
        <dbReference type="EMBL" id="OMO79713.1"/>
    </source>
</evidence>
<sequence>MAEDLTWLNDLIVDNNSPPRDGSSCNSGAAYFCNHDVSENNMSIGSWYYKVGDEGRGALVQSQPETNIGNIHEDATDGVQAAPIQLVQESRSSQASHQHQGNNRGRKRRRQGELSPIDKGLNDIKNLNHCIDRREKKLKDLKSRWQLCIQLGMDKETQKAFCNRWAQQDDLMTLKQFDEELKQISSWFRSKKRQSSTEEIPLELTKSLKIIGSTLVGINSKLNQETKEVDNLAESVAKEEIDTDSLRGKTLDDYTTVNISEFESLEKDLETCKGWSIPKSLEPIPNKIQLACGKDATKMELPCLVTLCAAVREMLNVQQIEQLSKPNLLRWVGAINKGFEMGFKFEPAKRDLKQYAYAYYGSKPGVYEKLRTITEELETTENKKIQLVNKKIQLEAQREEVEKCVDAAQKFEGSLCLSNSLFN</sequence>
<reference evidence="4" key="1">
    <citation type="submission" date="2013-09" db="EMBL/GenBank/DDBJ databases">
        <title>Corchorus olitorius genome sequencing.</title>
        <authorList>
            <person name="Alam M."/>
            <person name="Haque M.S."/>
            <person name="Islam M.S."/>
            <person name="Emdad E.M."/>
            <person name="Islam M.M."/>
            <person name="Ahmed B."/>
            <person name="Halim A."/>
            <person name="Hossen Q.M.M."/>
            <person name="Hossain M.Z."/>
            <person name="Ahmed R."/>
            <person name="Khan M.M."/>
            <person name="Islam R."/>
            <person name="Rashid M.M."/>
            <person name="Khan S.A."/>
            <person name="Rahman M.S."/>
            <person name="Alam M."/>
            <person name="Yahiya A.S."/>
            <person name="Khan M.S."/>
            <person name="Azam M.S."/>
            <person name="Haque T."/>
            <person name="Lashkar M.Z.H."/>
            <person name="Akhand A.I."/>
            <person name="Morshed G."/>
            <person name="Roy S."/>
            <person name="Uddin K.S."/>
            <person name="Rabeya T."/>
            <person name="Hossain A.S."/>
            <person name="Chowdhury A."/>
            <person name="Snigdha A.R."/>
            <person name="Mortoza M.S."/>
            <person name="Matin S.A."/>
            <person name="Hoque S.M.E."/>
            <person name="Islam M.K."/>
            <person name="Roy D.K."/>
            <person name="Haider R."/>
            <person name="Moosa M.M."/>
            <person name="Elias S.M."/>
            <person name="Hasan A.M."/>
            <person name="Jahan S."/>
            <person name="Shafiuddin M."/>
            <person name="Mahmood N."/>
            <person name="Shommy N.S."/>
        </authorList>
    </citation>
    <scope>NUCLEOTIDE SEQUENCE [LARGE SCALE GENOMIC DNA]</scope>
    <source>
        <strain evidence="4">cv. O-4</strain>
    </source>
</reference>
<gene>
    <name evidence="3" type="ORF">COLO4_24337</name>
</gene>
<keyword evidence="1" id="KW-0175">Coiled coil</keyword>
<dbReference type="PANTHER" id="PTHR35021:SF8">
    <property type="entry name" value="FIBER PROTEIN FB17"/>
    <property type="match status" value="1"/>
</dbReference>
<evidence type="ECO:0000313" key="4">
    <source>
        <dbReference type="Proteomes" id="UP000187203"/>
    </source>
</evidence>
<proteinExistence type="predicted"/>
<organism evidence="3 4">
    <name type="scientific">Corchorus olitorius</name>
    <dbReference type="NCBI Taxonomy" id="93759"/>
    <lineage>
        <taxon>Eukaryota</taxon>
        <taxon>Viridiplantae</taxon>
        <taxon>Streptophyta</taxon>
        <taxon>Embryophyta</taxon>
        <taxon>Tracheophyta</taxon>
        <taxon>Spermatophyta</taxon>
        <taxon>Magnoliopsida</taxon>
        <taxon>eudicotyledons</taxon>
        <taxon>Gunneridae</taxon>
        <taxon>Pentapetalae</taxon>
        <taxon>rosids</taxon>
        <taxon>malvids</taxon>
        <taxon>Malvales</taxon>
        <taxon>Malvaceae</taxon>
        <taxon>Grewioideae</taxon>
        <taxon>Apeibeae</taxon>
        <taxon>Corchorus</taxon>
    </lineage>
</organism>
<accession>A0A1R3IAU0</accession>
<name>A0A1R3IAU0_9ROSI</name>
<evidence type="ECO:0000256" key="1">
    <source>
        <dbReference type="SAM" id="Coils"/>
    </source>
</evidence>
<feature type="compositionally biased region" description="Polar residues" evidence="2">
    <location>
        <begin position="89"/>
        <end position="99"/>
    </location>
</feature>
<dbReference type="EMBL" id="AWUE01018508">
    <property type="protein sequence ID" value="OMO79713.1"/>
    <property type="molecule type" value="Genomic_DNA"/>
</dbReference>
<dbReference type="PANTHER" id="PTHR35021">
    <property type="match status" value="1"/>
</dbReference>
<feature type="region of interest" description="Disordered" evidence="2">
    <location>
        <begin position="89"/>
        <end position="118"/>
    </location>
</feature>
<comment type="caution">
    <text evidence="3">The sequence shown here is derived from an EMBL/GenBank/DDBJ whole genome shotgun (WGS) entry which is preliminary data.</text>
</comment>
<feature type="coiled-coil region" evidence="1">
    <location>
        <begin position="370"/>
        <end position="397"/>
    </location>
</feature>
<protein>
    <submittedName>
        <fullName evidence="3">Uncharacterized protein</fullName>
    </submittedName>
</protein>
<dbReference type="Proteomes" id="UP000187203">
    <property type="component" value="Unassembled WGS sequence"/>
</dbReference>
<evidence type="ECO:0000256" key="2">
    <source>
        <dbReference type="SAM" id="MobiDB-lite"/>
    </source>
</evidence>
<keyword evidence="4" id="KW-1185">Reference proteome</keyword>